<name>A0A3G4ZQ71_9VIRU</name>
<evidence type="ECO:0000313" key="1">
    <source>
        <dbReference type="EMBL" id="AYV77050.1"/>
    </source>
</evidence>
<accession>A0A3G4ZQ71</accession>
<gene>
    <name evidence="1" type="ORF">Barrevirus9_19</name>
</gene>
<proteinExistence type="predicted"/>
<reference evidence="1" key="1">
    <citation type="submission" date="2018-10" db="EMBL/GenBank/DDBJ databases">
        <title>Hidden diversity of soil giant viruses.</title>
        <authorList>
            <person name="Schulz F."/>
            <person name="Alteio L."/>
            <person name="Goudeau D."/>
            <person name="Ryan E.M."/>
            <person name="Malmstrom R.R."/>
            <person name="Blanchard J."/>
            <person name="Woyke T."/>
        </authorList>
    </citation>
    <scope>NUCLEOTIDE SEQUENCE</scope>
    <source>
        <strain evidence="1">BAV1</strain>
    </source>
</reference>
<dbReference type="SUPFAM" id="SSF56219">
    <property type="entry name" value="DNase I-like"/>
    <property type="match status" value="1"/>
</dbReference>
<organism evidence="1">
    <name type="scientific">Barrevirus sp</name>
    <dbReference type="NCBI Taxonomy" id="2487763"/>
    <lineage>
        <taxon>Viruses</taxon>
        <taxon>Varidnaviria</taxon>
        <taxon>Bamfordvirae</taxon>
        <taxon>Nucleocytoviricota</taxon>
        <taxon>Megaviricetes</taxon>
        <taxon>Imitervirales</taxon>
        <taxon>Mimiviridae</taxon>
        <taxon>Klosneuvirinae</taxon>
    </lineage>
</organism>
<dbReference type="InterPro" id="IPR036691">
    <property type="entry name" value="Endo/exonu/phosph_ase_sf"/>
</dbReference>
<sequence>MDQPENDPFKYSDHLPTITIIKGLRFGTWNVLYQKWLKMNIDGHIGKFFSNLVTMVPDMRSFGIIFTIYDLLVLQKLDVLALQEFDLTNLEKLKQMLVHLGNYELILPEDLTGYVKVQEDELHSQGNNDLQLVIYCKDTIKHNTEVSHLEYFVHSETGTKKISKRIMNLSFSAKEIDSVSEFRFINTHVLFLEIRQLIKYVNAVKKPDNQKELNIIIAGDMNQEERPDTFIGLLLNYSFPFTVTYTGSKVENIGYTHIDTKGSYVQYDHIWHIII</sequence>
<protein>
    <recommendedName>
        <fullName evidence="2">Endonuclease/exonuclease/phosphatase domain-containing protein</fullName>
    </recommendedName>
</protein>
<dbReference type="Gene3D" id="3.60.10.10">
    <property type="entry name" value="Endonuclease/exonuclease/phosphatase"/>
    <property type="match status" value="1"/>
</dbReference>
<evidence type="ECO:0008006" key="2">
    <source>
        <dbReference type="Google" id="ProtNLM"/>
    </source>
</evidence>
<dbReference type="EMBL" id="MK072006">
    <property type="protein sequence ID" value="AYV77050.1"/>
    <property type="molecule type" value="Genomic_DNA"/>
</dbReference>